<evidence type="ECO:0000256" key="1">
    <source>
        <dbReference type="SAM" id="Phobius"/>
    </source>
</evidence>
<keyword evidence="1" id="KW-1133">Transmembrane helix</keyword>
<evidence type="ECO:0000313" key="2">
    <source>
        <dbReference type="EMBL" id="SOC19579.1"/>
    </source>
</evidence>
<keyword evidence="3" id="KW-1185">Reference proteome</keyword>
<dbReference type="EMBL" id="OBML01000010">
    <property type="protein sequence ID" value="SOC19579.1"/>
    <property type="molecule type" value="Genomic_DNA"/>
</dbReference>
<evidence type="ECO:0008006" key="4">
    <source>
        <dbReference type="Google" id="ProtNLM"/>
    </source>
</evidence>
<dbReference type="Proteomes" id="UP000219331">
    <property type="component" value="Unassembled WGS sequence"/>
</dbReference>
<name>A0A285TBS4_9HYPH</name>
<evidence type="ECO:0000313" key="3">
    <source>
        <dbReference type="Proteomes" id="UP000219331"/>
    </source>
</evidence>
<proteinExistence type="predicted"/>
<organism evidence="2 3">
    <name type="scientific">Stappia indica</name>
    <dbReference type="NCBI Taxonomy" id="538381"/>
    <lineage>
        <taxon>Bacteria</taxon>
        <taxon>Pseudomonadati</taxon>
        <taxon>Pseudomonadota</taxon>
        <taxon>Alphaproteobacteria</taxon>
        <taxon>Hyphomicrobiales</taxon>
        <taxon>Stappiaceae</taxon>
        <taxon>Stappia</taxon>
    </lineage>
</organism>
<dbReference type="OrthoDB" id="7347542at2"/>
<dbReference type="AlphaFoldDB" id="A0A285TBS4"/>
<dbReference type="RefSeq" id="WP_097175828.1">
    <property type="nucleotide sequence ID" value="NZ_OBML01000010.1"/>
</dbReference>
<feature type="transmembrane region" description="Helical" evidence="1">
    <location>
        <begin position="102"/>
        <end position="124"/>
    </location>
</feature>
<protein>
    <recommendedName>
        <fullName evidence="4">DUF1440 domain-containing protein</fullName>
    </recommendedName>
</protein>
<feature type="transmembrane region" description="Helical" evidence="1">
    <location>
        <begin position="57"/>
        <end position="90"/>
    </location>
</feature>
<feature type="transmembrane region" description="Helical" evidence="1">
    <location>
        <begin position="136"/>
        <end position="158"/>
    </location>
</feature>
<accession>A0A285TBS4</accession>
<reference evidence="2 3" key="1">
    <citation type="submission" date="2017-08" db="EMBL/GenBank/DDBJ databases">
        <authorList>
            <person name="de Groot N.N."/>
        </authorList>
    </citation>
    <scope>NUCLEOTIDE SEQUENCE [LARGE SCALE GENOMIC DNA]</scope>
    <source>
        <strain evidence="2 3">USBA 352</strain>
    </source>
</reference>
<dbReference type="STRING" id="538381.GCA_001696535_03994"/>
<gene>
    <name evidence="2" type="ORF">SAMN05421512_11061</name>
</gene>
<keyword evidence="1" id="KW-0812">Transmembrane</keyword>
<keyword evidence="1" id="KW-0472">Membrane</keyword>
<sequence>MQSHAAPATTASRLFPPLALSTFVTALIAGVLADGTWEFWARVITPLWVGGPLQPAALVQSVFGFSNFALAEAIHLVVGVVFYPLGYLFIAKPIADRFLPFLPWPVVALGYGVGLWVFALYIMAHLFAGLPPFLNFIALTWASLIGHLLFGLVVGIVVRWRMGA</sequence>